<dbReference type="PANTHER" id="PTHR46912">
    <property type="entry name" value="HIGH MOBILITY GROUP B PROTEIN 13"/>
    <property type="match status" value="1"/>
</dbReference>
<dbReference type="EMBL" id="JASCZI010244568">
    <property type="protein sequence ID" value="MED6214248.1"/>
    <property type="molecule type" value="Genomic_DNA"/>
</dbReference>
<name>A0ABU6YZ84_9FABA</name>
<dbReference type="Proteomes" id="UP001341840">
    <property type="component" value="Unassembled WGS sequence"/>
</dbReference>
<feature type="signal peptide" evidence="1">
    <location>
        <begin position="1"/>
        <end position="17"/>
    </location>
</feature>
<evidence type="ECO:0000313" key="2">
    <source>
        <dbReference type="EMBL" id="MED6214248.1"/>
    </source>
</evidence>
<gene>
    <name evidence="2" type="ORF">PIB30_101120</name>
</gene>
<comment type="caution">
    <text evidence="2">The sequence shown here is derived from an EMBL/GenBank/DDBJ whole genome shotgun (WGS) entry which is preliminary data.</text>
</comment>
<reference evidence="2 3" key="1">
    <citation type="journal article" date="2023" name="Plants (Basel)">
        <title>Bridging the Gap: Combining Genomics and Transcriptomics Approaches to Understand Stylosanthes scabra, an Orphan Legume from the Brazilian Caatinga.</title>
        <authorList>
            <person name="Ferreira-Neto J.R.C."/>
            <person name="da Silva M.D."/>
            <person name="Binneck E."/>
            <person name="de Melo N.F."/>
            <person name="da Silva R.H."/>
            <person name="de Melo A.L.T.M."/>
            <person name="Pandolfi V."/>
            <person name="Bustamante F.O."/>
            <person name="Brasileiro-Vidal A.C."/>
            <person name="Benko-Iseppon A.M."/>
        </authorList>
    </citation>
    <scope>NUCLEOTIDE SEQUENCE [LARGE SCALE GENOMIC DNA]</scope>
    <source>
        <tissue evidence="2">Leaves</tissue>
    </source>
</reference>
<sequence length="97" mass="11674">MLIIFVLFCNLHFETRGKEQEKLQTELKKLQKLKEFKPTMNLPLLKDKEQQDKKDKKKRLSAPYILWCKRSMEWGTYYFNKYHISKRQGETRCGGGS</sequence>
<dbReference type="PANTHER" id="PTHR46912:SF1">
    <property type="entry name" value="HIGH MOBILITY GROUP B PROTEIN 13"/>
    <property type="match status" value="1"/>
</dbReference>
<dbReference type="InterPro" id="IPR044601">
    <property type="entry name" value="HMGB6/HMGB13"/>
</dbReference>
<evidence type="ECO:0000313" key="3">
    <source>
        <dbReference type="Proteomes" id="UP001341840"/>
    </source>
</evidence>
<organism evidence="2 3">
    <name type="scientific">Stylosanthes scabra</name>
    <dbReference type="NCBI Taxonomy" id="79078"/>
    <lineage>
        <taxon>Eukaryota</taxon>
        <taxon>Viridiplantae</taxon>
        <taxon>Streptophyta</taxon>
        <taxon>Embryophyta</taxon>
        <taxon>Tracheophyta</taxon>
        <taxon>Spermatophyta</taxon>
        <taxon>Magnoliopsida</taxon>
        <taxon>eudicotyledons</taxon>
        <taxon>Gunneridae</taxon>
        <taxon>Pentapetalae</taxon>
        <taxon>rosids</taxon>
        <taxon>fabids</taxon>
        <taxon>Fabales</taxon>
        <taxon>Fabaceae</taxon>
        <taxon>Papilionoideae</taxon>
        <taxon>50 kb inversion clade</taxon>
        <taxon>dalbergioids sensu lato</taxon>
        <taxon>Dalbergieae</taxon>
        <taxon>Pterocarpus clade</taxon>
        <taxon>Stylosanthes</taxon>
    </lineage>
</organism>
<evidence type="ECO:0000256" key="1">
    <source>
        <dbReference type="SAM" id="SignalP"/>
    </source>
</evidence>
<feature type="chain" id="PRO_5046747977" evidence="1">
    <location>
        <begin position="18"/>
        <end position="97"/>
    </location>
</feature>
<keyword evidence="3" id="KW-1185">Reference proteome</keyword>
<accession>A0ABU6YZ84</accession>
<keyword evidence="1" id="KW-0732">Signal</keyword>
<proteinExistence type="predicted"/>
<protein>
    <submittedName>
        <fullName evidence="2">Uncharacterized protein</fullName>
    </submittedName>
</protein>